<dbReference type="Proteomes" id="UP000789739">
    <property type="component" value="Unassembled WGS sequence"/>
</dbReference>
<accession>A0A9N9FL00</accession>
<keyword evidence="2" id="KW-1185">Reference proteome</keyword>
<organism evidence="1 2">
    <name type="scientific">Paraglomus brasilianum</name>
    <dbReference type="NCBI Taxonomy" id="144538"/>
    <lineage>
        <taxon>Eukaryota</taxon>
        <taxon>Fungi</taxon>
        <taxon>Fungi incertae sedis</taxon>
        <taxon>Mucoromycota</taxon>
        <taxon>Glomeromycotina</taxon>
        <taxon>Glomeromycetes</taxon>
        <taxon>Paraglomerales</taxon>
        <taxon>Paraglomeraceae</taxon>
        <taxon>Paraglomus</taxon>
    </lineage>
</organism>
<protein>
    <submittedName>
        <fullName evidence="1">11317_t:CDS:1</fullName>
    </submittedName>
</protein>
<dbReference type="OrthoDB" id="2412181at2759"/>
<gene>
    <name evidence="1" type="ORF">PBRASI_LOCUS4756</name>
</gene>
<feature type="non-terminal residue" evidence="1">
    <location>
        <position position="534"/>
    </location>
</feature>
<evidence type="ECO:0000313" key="2">
    <source>
        <dbReference type="Proteomes" id="UP000789739"/>
    </source>
</evidence>
<dbReference type="EMBL" id="CAJVPI010000511">
    <property type="protein sequence ID" value="CAG8544423.1"/>
    <property type="molecule type" value="Genomic_DNA"/>
</dbReference>
<evidence type="ECO:0000313" key="1">
    <source>
        <dbReference type="EMBL" id="CAG8544423.1"/>
    </source>
</evidence>
<dbReference type="AlphaFoldDB" id="A0A9N9FL00"/>
<sequence>MSFHLDHVTGLGYRLWGTPPSDVELKPRHTPKPVQMSRFCFLPEDRAPLWVIGLRSCDPGKMHIRRKKYKAKQRLEIYKVRKELEADRIMQQHKISTLKNASEQILSLQTKITKKIKEDPLLSEAKAPFYGRCKIYDNNDDELSMCNESTIDQSDSESNSEASLSPCKIVVNVKKAKKNVKQMVAEEACKDGKYEDVSVLGLPDESQKEYQKMYETMKDAQKWKLQSGKVVEDVLYRHGCCQKLEGLVHSFMLDLADPEVAALFDADEKKEIESTNVKKDPELNVDTEECLKAYNKTTISEIRHAMHKFSSRRFENYDPKKDFAVDTISNAVYGLIRLYEHTPNALAISHHENWYNINVWAQIVDRAFDDCENVEIARRGDGIVRKFLHGSVLEFGGAEVGLAEGSLKLPKMLRDMLMKLSEQVKWQQEIVSKLETIGYVHNGTVLMIMSIDNPVGYVTRVTRSDFFEIPESVEFFSSALELIGAVLLSKVIFIILIFHPYSIQTDLVVSLAPDKENNSVGSGNAIGPEKHWHA</sequence>
<name>A0A9N9FL00_9GLOM</name>
<proteinExistence type="predicted"/>
<reference evidence="1" key="1">
    <citation type="submission" date="2021-06" db="EMBL/GenBank/DDBJ databases">
        <authorList>
            <person name="Kallberg Y."/>
            <person name="Tangrot J."/>
            <person name="Rosling A."/>
        </authorList>
    </citation>
    <scope>NUCLEOTIDE SEQUENCE</scope>
    <source>
        <strain evidence="1">BR232B</strain>
    </source>
</reference>
<comment type="caution">
    <text evidence="1">The sequence shown here is derived from an EMBL/GenBank/DDBJ whole genome shotgun (WGS) entry which is preliminary data.</text>
</comment>